<dbReference type="Proteomes" id="UP001268256">
    <property type="component" value="Unassembled WGS sequence"/>
</dbReference>
<keyword evidence="3" id="KW-1185">Reference proteome</keyword>
<dbReference type="Pfam" id="PF05685">
    <property type="entry name" value="Uma2"/>
    <property type="match status" value="1"/>
</dbReference>
<keyword evidence="2" id="KW-0540">Nuclease</keyword>
<dbReference type="CDD" id="cd06260">
    <property type="entry name" value="DUF820-like"/>
    <property type="match status" value="1"/>
</dbReference>
<dbReference type="InterPro" id="IPR012296">
    <property type="entry name" value="Nuclease_put_TT1808"/>
</dbReference>
<reference evidence="3" key="1">
    <citation type="submission" date="2023-07" db="EMBL/GenBank/DDBJ databases">
        <authorList>
            <person name="Luz R."/>
            <person name="Cordeiro R."/>
            <person name="Fonseca A."/>
            <person name="Goncalves V."/>
        </authorList>
    </citation>
    <scope>NUCLEOTIDE SEQUENCE [LARGE SCALE GENOMIC DNA]</scope>
    <source>
        <strain evidence="3">BACA0444</strain>
    </source>
</reference>
<dbReference type="RefSeq" id="WP_322879523.1">
    <property type="nucleotide sequence ID" value="NZ_JAVMIP010000026.1"/>
</dbReference>
<dbReference type="Gene3D" id="3.90.1570.10">
    <property type="entry name" value="tt1808, chain A"/>
    <property type="match status" value="1"/>
</dbReference>
<dbReference type="GO" id="GO:0004519">
    <property type="term" value="F:endonuclease activity"/>
    <property type="evidence" value="ECO:0007669"/>
    <property type="project" value="UniProtKB-KW"/>
</dbReference>
<evidence type="ECO:0000313" key="3">
    <source>
        <dbReference type="Proteomes" id="UP001268256"/>
    </source>
</evidence>
<dbReference type="PANTHER" id="PTHR36558">
    <property type="entry name" value="GLR1098 PROTEIN"/>
    <property type="match status" value="1"/>
</dbReference>
<keyword evidence="2" id="KW-0255">Endonuclease</keyword>
<dbReference type="InterPro" id="IPR011335">
    <property type="entry name" value="Restrct_endonuc-II-like"/>
</dbReference>
<name>A0AAE4JXJ7_9CYAN</name>
<dbReference type="InterPro" id="IPR008538">
    <property type="entry name" value="Uma2"/>
</dbReference>
<keyword evidence="2" id="KW-0378">Hydrolase</keyword>
<dbReference type="SUPFAM" id="SSF52980">
    <property type="entry name" value="Restriction endonuclease-like"/>
    <property type="match status" value="1"/>
</dbReference>
<proteinExistence type="predicted"/>
<evidence type="ECO:0000313" key="2">
    <source>
        <dbReference type="EMBL" id="MDS3862316.1"/>
    </source>
</evidence>
<sequence>MIAQSKPNNLSPEEYLLFEESSQEKHEYINGQVYAMAGANSNHVTICINLVTMLRDHVRGLGCQIFMSDMKVRIEEKNCYYYPDIFVTCNNQDRDNNTYKQFPKLIIEVLSDSTEAFDRGNKFYDYSTLESLEEYILINSNKQQLDCFRKVKDHRWEIYFYRDNDFRIDSINFTSNIMKIYEDTELLF</sequence>
<comment type="caution">
    <text evidence="2">The sequence shown here is derived from an EMBL/GenBank/DDBJ whole genome shotgun (WGS) entry which is preliminary data.</text>
</comment>
<dbReference type="AlphaFoldDB" id="A0AAE4JXJ7"/>
<accession>A0AAE4JXJ7</accession>
<protein>
    <submittedName>
        <fullName evidence="2">Uma2 family endonuclease</fullName>
    </submittedName>
</protein>
<dbReference type="PANTHER" id="PTHR36558:SF1">
    <property type="entry name" value="RESTRICTION ENDONUCLEASE DOMAIN-CONTAINING PROTEIN-RELATED"/>
    <property type="match status" value="1"/>
</dbReference>
<evidence type="ECO:0000259" key="1">
    <source>
        <dbReference type="Pfam" id="PF05685"/>
    </source>
</evidence>
<dbReference type="EMBL" id="JAVMIP010000026">
    <property type="protein sequence ID" value="MDS3862316.1"/>
    <property type="molecule type" value="Genomic_DNA"/>
</dbReference>
<gene>
    <name evidence="2" type="ORF">RIF25_16065</name>
</gene>
<organism evidence="2 3">
    <name type="scientific">Pseudocalidococcus azoricus BACA0444</name>
    <dbReference type="NCBI Taxonomy" id="2918990"/>
    <lineage>
        <taxon>Bacteria</taxon>
        <taxon>Bacillati</taxon>
        <taxon>Cyanobacteriota</taxon>
        <taxon>Cyanophyceae</taxon>
        <taxon>Acaryochloridales</taxon>
        <taxon>Thermosynechococcaceae</taxon>
        <taxon>Pseudocalidococcus</taxon>
        <taxon>Pseudocalidococcus azoricus</taxon>
    </lineage>
</organism>
<feature type="domain" description="Putative restriction endonuclease" evidence="1">
    <location>
        <begin position="12"/>
        <end position="162"/>
    </location>
</feature>